<reference evidence="10" key="1">
    <citation type="submission" date="2022-01" db="EMBL/GenBank/DDBJ databases">
        <authorList>
            <person name="King R."/>
        </authorList>
    </citation>
    <scope>NUCLEOTIDE SEQUENCE</scope>
</reference>
<feature type="domain" description="HYDIN/VesB/CFA65-like Ig-like" evidence="9">
    <location>
        <begin position="2296"/>
        <end position="2385"/>
    </location>
</feature>
<evidence type="ECO:0000313" key="11">
    <source>
        <dbReference type="Proteomes" id="UP001152799"/>
    </source>
</evidence>
<dbReference type="NCBIfam" id="NF012200">
    <property type="entry name" value="choice_anch_D"/>
    <property type="match status" value="1"/>
</dbReference>
<feature type="compositionally biased region" description="Low complexity" evidence="7">
    <location>
        <begin position="1753"/>
        <end position="1764"/>
    </location>
</feature>
<dbReference type="Proteomes" id="UP001152799">
    <property type="component" value="Chromosome 2"/>
</dbReference>
<keyword evidence="11" id="KW-1185">Reference proteome</keyword>
<proteinExistence type="predicted"/>
<feature type="region of interest" description="Disordered" evidence="7">
    <location>
        <begin position="2468"/>
        <end position="2505"/>
    </location>
</feature>
<dbReference type="PANTHER" id="PTHR23053:SF0">
    <property type="entry name" value="HYDROCEPHALUS-INDUCING PROTEIN HOMOLOG"/>
    <property type="match status" value="1"/>
</dbReference>
<evidence type="ECO:0000256" key="1">
    <source>
        <dbReference type="ARBA" id="ARBA00004138"/>
    </source>
</evidence>
<feature type="compositionally biased region" description="Basic and acidic residues" evidence="7">
    <location>
        <begin position="384"/>
        <end position="396"/>
    </location>
</feature>
<evidence type="ECO:0000313" key="10">
    <source>
        <dbReference type="EMBL" id="CAH1126274.1"/>
    </source>
</evidence>
<dbReference type="GO" id="GO:0003341">
    <property type="term" value="P:cilium movement"/>
    <property type="evidence" value="ECO:0007669"/>
    <property type="project" value="TreeGrafter"/>
</dbReference>
<evidence type="ECO:0000259" key="9">
    <source>
        <dbReference type="Pfam" id="PF22544"/>
    </source>
</evidence>
<evidence type="ECO:0000256" key="3">
    <source>
        <dbReference type="ARBA" id="ARBA00022490"/>
    </source>
</evidence>
<dbReference type="GO" id="GO:0005930">
    <property type="term" value="C:axoneme"/>
    <property type="evidence" value="ECO:0007669"/>
    <property type="project" value="TreeGrafter"/>
</dbReference>
<feature type="region of interest" description="Disordered" evidence="7">
    <location>
        <begin position="706"/>
        <end position="741"/>
    </location>
</feature>
<protein>
    <recommendedName>
        <fullName evidence="12">Hydrocephalus-inducing protein</fullName>
    </recommendedName>
</protein>
<feature type="domain" description="HYDIN/VesB/CFA65-like Ig-like" evidence="9">
    <location>
        <begin position="1376"/>
        <end position="1459"/>
    </location>
</feature>
<evidence type="ECO:0008006" key="12">
    <source>
        <dbReference type="Google" id="ProtNLM"/>
    </source>
</evidence>
<dbReference type="Gene3D" id="2.60.40.10">
    <property type="entry name" value="Immunoglobulins"/>
    <property type="match status" value="11"/>
</dbReference>
<dbReference type="InterPro" id="IPR013783">
    <property type="entry name" value="Ig-like_fold"/>
</dbReference>
<dbReference type="EMBL" id="OU892278">
    <property type="protein sequence ID" value="CAH1126274.1"/>
    <property type="molecule type" value="Genomic_DNA"/>
</dbReference>
<accession>A0A9P0DHL0</accession>
<feature type="coiled-coil region" evidence="6">
    <location>
        <begin position="640"/>
        <end position="667"/>
    </location>
</feature>
<dbReference type="GO" id="GO:1904158">
    <property type="term" value="P:axonemal central apparatus assembly"/>
    <property type="evidence" value="ECO:0007669"/>
    <property type="project" value="TreeGrafter"/>
</dbReference>
<dbReference type="InterPro" id="IPR053879">
    <property type="entry name" value="HYDIN_VesB_CFA65-like_Ig"/>
</dbReference>
<feature type="region of interest" description="Disordered" evidence="7">
    <location>
        <begin position="1753"/>
        <end position="1789"/>
    </location>
</feature>
<feature type="compositionally biased region" description="Basic residues" evidence="7">
    <location>
        <begin position="715"/>
        <end position="727"/>
    </location>
</feature>
<evidence type="ECO:0000256" key="6">
    <source>
        <dbReference type="SAM" id="Coils"/>
    </source>
</evidence>
<dbReference type="OrthoDB" id="442692at2759"/>
<feature type="domain" description="Cep192-like" evidence="8">
    <location>
        <begin position="2611"/>
        <end position="2670"/>
    </location>
</feature>
<evidence type="ECO:0000256" key="4">
    <source>
        <dbReference type="ARBA" id="ARBA00023069"/>
    </source>
</evidence>
<feature type="compositionally biased region" description="Basic and acidic residues" evidence="7">
    <location>
        <begin position="728"/>
        <end position="741"/>
    </location>
</feature>
<organism evidence="10 11">
    <name type="scientific">Ceutorhynchus assimilis</name>
    <name type="common">cabbage seed weevil</name>
    <dbReference type="NCBI Taxonomy" id="467358"/>
    <lineage>
        <taxon>Eukaryota</taxon>
        <taxon>Metazoa</taxon>
        <taxon>Ecdysozoa</taxon>
        <taxon>Arthropoda</taxon>
        <taxon>Hexapoda</taxon>
        <taxon>Insecta</taxon>
        <taxon>Pterygota</taxon>
        <taxon>Neoptera</taxon>
        <taxon>Endopterygota</taxon>
        <taxon>Coleoptera</taxon>
        <taxon>Polyphaga</taxon>
        <taxon>Cucujiformia</taxon>
        <taxon>Curculionidae</taxon>
        <taxon>Ceutorhynchinae</taxon>
        <taxon>Ceutorhynchus</taxon>
    </lineage>
</organism>
<sequence>MRRYKLLSNPTQCCSFSGHIESKWQASIKTPRKKEDLARFIVLPETGTLEPGAKTYLNIYFVPVDTKKIERTLHIEINGSLDPILMELIGQGLESNLKVETSESNFSPTLNYFKNTLTFTVQNVSEIPIEFYFPTLDDASQQERNLTEIYLKHKNLKFVFAPLRSAGNGLPNCFQTTYDGLVDNLRKKICEKEIVEASETVEASDTDLRNSKSHIEVGDPLIKFPPNELNRMLLDYIAADGFSSGETSSIHEMDDSTDRFEILEPCNETTQEEIERKAVLFIFHGAPNTDYYKAASQVGIALSIPVYGIDGLIIESLVEDKDPAASEISEIINESFQETIDADLDQDLLESLKDETNEYDNIFAKILNIIEPKSKKGSKKRSRQEKGSKTSSEKSLKRNRKAGDCFLNITSDALVDLLKAKLKTFPYLVIESLTSRFIPKQNQALYILLRAAGCIAYINLVLLSYTVNDYVKNWESAQKNIETGGNSEREKDQIKKTTKIRPVLPAQASASGRAGKASTKVDSERLSKTSNVQGERTKKILLTLHKHLKAELEEFEALRAELVHVAQYWDKQNAVLKKPFSSGPQKKDSSIKDSARTNRNSSFRKSISAIALGDTSDTGIYLCLVLNSTNTRLVDYPKMIRNFVKNNVELQRIVKEIEENKKKIFLESETFFTVITNPTRSKNEFSSVFSIRNFKGSDVVYPVRTRSKSGSSIGKLKHRRTSKGSRRRSSETKSNQDKKSFVKSETDAAEFSSRTILSPGDLVKYQVTFCPLKCGNYKYIYTLEPVKNSSKRNYQIKFNAVCEYPKINLNPEVMFPKTLENYREKASYDHFVYIEDQKIFDFGSIIAGSSPDKCLLYSTTMRLRNDSSSNCDITITLSNDVFTIDPTNFIMAPESECLLNLSAKSTNIGTQVAQMYISIRNNPQVESIMLACSPCKLEFSVQPRTITFDKVPVSYSAKRVVRLTNTSPINLRWELVDPGWAHNIFELSRDRGTIDLYSTCDIVVKFSPTEELSIPKKVLPIKVFDVNSVSNDPCCLESLTINADSVLYNLDLDGHIDYGEIKGGVLLKRLLPITNKAKCEVILKIEMVNNPLESNNFVREYFKVQPLLLNVGSQKTENLSIILHSKCNFSAQNLLIFVVSMVESIQTGHVIKSYKVTISATCFMPNFTICPLSRVNFGYVPVRNTKKQIMEISNRGKFSFNFNLINYAKFSEKAIEIRKEKKTKDVKVDTKNENKANSEKATRNKSDISKGTSKTDKKKQIAMSKLEAGSFSISPSSGIVEPNETVTIEVEITPDEVKQYDEKILIHILEIENMQKQKVVNLQAVGCEPKINFRDFEKVFAEQYFVKKIEEFIPPRNVDGCCIFSSSERMLYFELVCVETSFSTKLHLTNIGYATSQLTARIDESISKQAFSVTPISQTLDPHSTQFVKVTFSPRSLDPITGSLEITYNATSDNKLTISLHGRACLPQIQLLKPLTDSNEVSLELEPICAGHRKEARVSFKNISEIKCKVILELSSSNDVFSIVPVGSTLQMLNVQDSSRYMVNLLVDDIAEFDVICKPKERTRNQVTLSLHTVYNPYEVNKVLITADSYDDNIVLEGLNVIILNPSQGSQECQNSVRKILTEYNLNFGYKVLNKIYKKTFKIRNRSNKHTYKFILHSSVVLFVPETGHLNPRAFKEITVIFKSMTPVSLQREEIGCIVTQIEYLYPDEHPISWDDRLKFAQMNSSCDLMSYFSKSSSVHSLSSNESLSIEESSSSLIEDSTASLEEEEDVTSEYSKTTNLEGDEPEITTLPDSMEMIPLILTVFADYSRYKCETKAIQFADTYINEENIKNVEVENIGNVPLLISWTINNRARCKSSTSQTCIPKNKFWEEVSTRSASSCELLSNFSFESDPSVPIVVYPGKIIIEPGSTGIINLRFLPKTEDNFEAILQSNVDTLDPTLDKINIELKAKSLPIPFYFEMEDKTTSSTVASLEFDNIGVVTESARKLFLVNPNDDCISFEIIPKDTRDFSQFICGIPRGTITGKTKNFTTFYFRSPMIGSFKEEYLVKIPEKKLQKSILLLGLCREPKVYFNQKTVALRATVPNVKSIGTIKLCNDEKFPVLFRFVKKTLNSENQQEKLEMFPSVGKLQPEGEQNIRCTFTTANIVSASFYIKCMIEKRKSPLNLVVSATSLRLIPLVKYSTKNEEIVILKENEVNLMDLGSTYKGRKDIVKFEIANTNEIGMSYAWKFDTSYVSHIFNISTDKQKESIESNKVSTVNLSFDAVGSGILKNFKILLQIMYGPEYIIQVNAVSDKPSFSFSFNSYNFGYCLKQSKETNYYTTLLIFKNLDVKTILVENLFEKTNFLSVEFTSSNVPPGETRQIAINFFPQTVGSYKTKIVFLIDGIKNMIGISGEAVTVNLELCNLKDRFIDFGEVRLGNVKKYHVGVFNNSPAKVDLHFNFYENLLMHQRKIEKLDQVDMKIPAASLPEGDKQKNIGKRGKLQDPKTKAEKPIGDKNGEKGKQKKEELLKQAELQIEDLEKENLKKIQEARLNFLKCFVIEPNNFKNVPPKGKRYFNIIFQPNNKMNFEEKIYLEIQDYMKPFFIIKGSSLIAKFSLEKKEASFIGVISGHSSSQLINVKNTGDLAGSFEWQIDDKRNLFVIEPKQGFVLPKNEVQTKITFSPKQEKCEFRVKAKCIIKEFKETLTLTMKGNSVRMPEPTSTVTMKCNVREQVVESVMVNNNTSNKWLLQCDISNDVFSTTKEIVALPLIITPIMITYYPKKMTTVKPDEADLFIKIPDGSGLLYKLEGTAEPPLLEKRIEKEIRCKQNFHAAIPIENWLNVKQTFEVTTEVLSPISTKTLYRIFGFKNVELKGREKKNYNWGAYVVNEGLIEFRVTFKTSEGEYIFFEISLKVLPSEPKENIVFNTRVREPVTMYITLENPVDAPVTYLLESNGKNLIFPKFVKLEPYTTAKTDVTYSPIHVETVSTIITAKCDELGTYTYMMEMEAIAPKIEECVVFVSEFGGKATQGLAFENTFERTVEFSYHFDDEHFFMEKCGAVAPGDSAKIIISFEPCSLGHYETKLSLSSTVAGEYIYPLKGESIPPKPKGPFLVKLNHPVTIHFKNPFEEDKQFKIKLSPNAFRCDYNEEEIVLSKRLARFEIYRDPETESDLSTYSPGKLIVYSADLPEVQWKYYLEMQSH</sequence>
<dbReference type="InterPro" id="IPR054089">
    <property type="entry name" value="Cep192-like_D3"/>
</dbReference>
<feature type="region of interest" description="Disordered" evidence="7">
    <location>
        <begin position="1221"/>
        <end position="1259"/>
    </location>
</feature>
<keyword evidence="5" id="KW-0966">Cell projection</keyword>
<comment type="subcellular location">
    <subcellularLocation>
        <location evidence="1">Cell projection</location>
        <location evidence="1">Cilium</location>
    </subcellularLocation>
    <subcellularLocation>
        <location evidence="2">Cytoplasm</location>
    </subcellularLocation>
</comment>
<dbReference type="Pfam" id="PF22067">
    <property type="entry name" value="Cep192_D3"/>
    <property type="match status" value="1"/>
</dbReference>
<dbReference type="InterPro" id="IPR033305">
    <property type="entry name" value="Hydin-like"/>
</dbReference>
<keyword evidence="4" id="KW-0969">Cilium</keyword>
<keyword evidence="3" id="KW-0963">Cytoplasm</keyword>
<feature type="region of interest" description="Disordered" evidence="7">
    <location>
        <begin position="507"/>
        <end position="529"/>
    </location>
</feature>
<gene>
    <name evidence="10" type="ORF">CEUTPL_LOCUS5135</name>
</gene>
<evidence type="ECO:0000259" key="8">
    <source>
        <dbReference type="Pfam" id="PF22067"/>
    </source>
</evidence>
<evidence type="ECO:0000256" key="7">
    <source>
        <dbReference type="SAM" id="MobiDB-lite"/>
    </source>
</evidence>
<dbReference type="Pfam" id="PF22544">
    <property type="entry name" value="HYDIN_VesB_CFA65-like_Ig"/>
    <property type="match status" value="2"/>
</dbReference>
<name>A0A9P0DHL0_9CUCU</name>
<keyword evidence="6" id="KW-0175">Coiled coil</keyword>
<feature type="compositionally biased region" description="Basic and acidic residues" evidence="7">
    <location>
        <begin position="2482"/>
        <end position="2505"/>
    </location>
</feature>
<evidence type="ECO:0000256" key="2">
    <source>
        <dbReference type="ARBA" id="ARBA00004496"/>
    </source>
</evidence>
<evidence type="ECO:0000256" key="5">
    <source>
        <dbReference type="ARBA" id="ARBA00023273"/>
    </source>
</evidence>
<dbReference type="PANTHER" id="PTHR23053">
    <property type="entry name" value="DLEC1 DELETED IN LUNG AND ESOPHAGEAL CANCER 1"/>
    <property type="match status" value="1"/>
</dbReference>
<feature type="region of interest" description="Disordered" evidence="7">
    <location>
        <begin position="374"/>
        <end position="397"/>
    </location>
</feature>